<organism evidence="3 4">
    <name type="scientific">Terriglobus albidus</name>
    <dbReference type="NCBI Taxonomy" id="1592106"/>
    <lineage>
        <taxon>Bacteria</taxon>
        <taxon>Pseudomonadati</taxon>
        <taxon>Acidobacteriota</taxon>
        <taxon>Terriglobia</taxon>
        <taxon>Terriglobales</taxon>
        <taxon>Acidobacteriaceae</taxon>
        <taxon>Terriglobus</taxon>
    </lineage>
</organism>
<dbReference type="InterPro" id="IPR028098">
    <property type="entry name" value="Glyco_trans_4-like_N"/>
</dbReference>
<dbReference type="AlphaFoldDB" id="A0A5B9EEJ1"/>
<dbReference type="InterPro" id="IPR001296">
    <property type="entry name" value="Glyco_trans_1"/>
</dbReference>
<accession>A0A5B9EEJ1</accession>
<dbReference type="RefSeq" id="WP_147648727.1">
    <property type="nucleotide sequence ID" value="NZ_CP042806.1"/>
</dbReference>
<feature type="domain" description="Glycosyl transferase family 1" evidence="1">
    <location>
        <begin position="200"/>
        <end position="328"/>
    </location>
</feature>
<evidence type="ECO:0000313" key="3">
    <source>
        <dbReference type="EMBL" id="QEE29535.1"/>
    </source>
</evidence>
<gene>
    <name evidence="3" type="ORF">FTW19_16950</name>
</gene>
<dbReference type="InterPro" id="IPR050194">
    <property type="entry name" value="Glycosyltransferase_grp1"/>
</dbReference>
<dbReference type="OrthoDB" id="9795068at2"/>
<reference evidence="3 4" key="1">
    <citation type="submission" date="2019-08" db="EMBL/GenBank/DDBJ databases">
        <title>Complete genome sequence of Terriglobus albidus strain ORNL.</title>
        <authorList>
            <person name="Podar M."/>
        </authorList>
    </citation>
    <scope>NUCLEOTIDE SEQUENCE [LARGE SCALE GENOMIC DNA]</scope>
    <source>
        <strain evidence="3 4">ORNL</strain>
    </source>
</reference>
<evidence type="ECO:0000259" key="2">
    <source>
        <dbReference type="Pfam" id="PF13579"/>
    </source>
</evidence>
<dbReference type="PANTHER" id="PTHR45947:SF3">
    <property type="entry name" value="SULFOQUINOVOSYL TRANSFERASE SQD2"/>
    <property type="match status" value="1"/>
</dbReference>
<dbReference type="SUPFAM" id="SSF53756">
    <property type="entry name" value="UDP-Glycosyltransferase/glycogen phosphorylase"/>
    <property type="match status" value="1"/>
</dbReference>
<dbReference type="Pfam" id="PF13579">
    <property type="entry name" value="Glyco_trans_4_4"/>
    <property type="match status" value="1"/>
</dbReference>
<dbReference type="KEGG" id="talb:FTW19_16950"/>
<dbReference type="GO" id="GO:0016758">
    <property type="term" value="F:hexosyltransferase activity"/>
    <property type="evidence" value="ECO:0007669"/>
    <property type="project" value="TreeGrafter"/>
</dbReference>
<name>A0A5B9EEJ1_9BACT</name>
<dbReference type="Proteomes" id="UP000321820">
    <property type="component" value="Chromosome"/>
</dbReference>
<dbReference type="Pfam" id="PF00534">
    <property type="entry name" value="Glycos_transf_1"/>
    <property type="match status" value="1"/>
</dbReference>
<evidence type="ECO:0000313" key="4">
    <source>
        <dbReference type="Proteomes" id="UP000321820"/>
    </source>
</evidence>
<feature type="domain" description="Glycosyltransferase subfamily 4-like N-terminal" evidence="2">
    <location>
        <begin position="15"/>
        <end position="176"/>
    </location>
</feature>
<keyword evidence="4" id="KW-1185">Reference proteome</keyword>
<dbReference type="PANTHER" id="PTHR45947">
    <property type="entry name" value="SULFOQUINOVOSYL TRANSFERASE SQD2"/>
    <property type="match status" value="1"/>
</dbReference>
<evidence type="ECO:0000259" key="1">
    <source>
        <dbReference type="Pfam" id="PF00534"/>
    </source>
</evidence>
<dbReference type="Gene3D" id="3.40.50.2000">
    <property type="entry name" value="Glycogen Phosphorylase B"/>
    <property type="match status" value="2"/>
</dbReference>
<keyword evidence="3" id="KW-0808">Transferase</keyword>
<proteinExistence type="predicted"/>
<protein>
    <submittedName>
        <fullName evidence="3">Glycosyltransferase</fullName>
    </submittedName>
</protein>
<dbReference type="EMBL" id="CP042806">
    <property type="protein sequence ID" value="QEE29535.1"/>
    <property type="molecule type" value="Genomic_DNA"/>
</dbReference>
<sequence>MRILHIIRTINPEAGGPAEAVRTLISYKDLGYEGEVLTQDDPNAPYLKGLPFPVHALGPVNSTYGYTSKLIPWLKKNRSRFDGAVVNGLWNYGGLAAYRALFGEIPYLVFPHGMLDPYFKSAYPLKHLKKLAYWLSAEYRVLKGANYVLFTSQAEKELAEKTFPIYRWTPHIVPYGADTPRIQKAEALRAFYDHAPELRGKRFLLFLGRIHPKKGVDLMLQAFAQTAALDPELHLVIAGPDQVGWRHELQTIVDKAGLTSRVHWPGMLKGALKWGAFYACEAFILPSHQENFGIAVAEALACGKPVLLSDQVNIAPDIKADSVGLVEADTLDGTLNLFRRWNALSADERTQMYKQAPITFRTRYDMKENAKIILGLFGKELKKHPLNNSES</sequence>